<protein>
    <submittedName>
        <fullName evidence="3">Ethanolamine utilization protein EutN/carboxysome structural protein Ccml</fullName>
    </submittedName>
</protein>
<dbReference type="PATRIC" id="fig|269796.9.peg.968"/>
<dbReference type="EMBL" id="CP000230">
    <property type="protein sequence ID" value="ABC21713.1"/>
    <property type="molecule type" value="Genomic_DNA"/>
</dbReference>
<dbReference type="Proteomes" id="UP000001929">
    <property type="component" value="Chromosome"/>
</dbReference>
<evidence type="ECO:0000313" key="4">
    <source>
        <dbReference type="Proteomes" id="UP000001929"/>
    </source>
</evidence>
<evidence type="ECO:0000256" key="2">
    <source>
        <dbReference type="ARBA" id="ARBA00024446"/>
    </source>
</evidence>
<dbReference type="CDD" id="cd01614">
    <property type="entry name" value="EutN_CcmL"/>
    <property type="match status" value="1"/>
</dbReference>
<dbReference type="PANTHER" id="PTHR36539:SF1">
    <property type="entry name" value="BACTERIAL MICROCOMPARTMENT SHELL VERTEX PROTEIN EUTN"/>
    <property type="match status" value="1"/>
</dbReference>
<evidence type="ECO:0000313" key="3">
    <source>
        <dbReference type="EMBL" id="ABC21713.1"/>
    </source>
</evidence>
<proteinExistence type="predicted"/>
<dbReference type="STRING" id="269796.Rru_A0912"/>
<reference evidence="3 4" key="1">
    <citation type="journal article" date="2011" name="Stand. Genomic Sci.">
        <title>Complete genome sequence of Rhodospirillum rubrum type strain (S1).</title>
        <authorList>
            <person name="Munk A.C."/>
            <person name="Copeland A."/>
            <person name="Lucas S."/>
            <person name="Lapidus A."/>
            <person name="Del Rio T.G."/>
            <person name="Barry K."/>
            <person name="Detter J.C."/>
            <person name="Hammon N."/>
            <person name="Israni S."/>
            <person name="Pitluck S."/>
            <person name="Brettin T."/>
            <person name="Bruce D."/>
            <person name="Han C."/>
            <person name="Tapia R."/>
            <person name="Gilna P."/>
            <person name="Schmutz J."/>
            <person name="Larimer F."/>
            <person name="Land M."/>
            <person name="Kyrpides N.C."/>
            <person name="Mavromatis K."/>
            <person name="Richardson P."/>
            <person name="Rohde M."/>
            <person name="Goker M."/>
            <person name="Klenk H.P."/>
            <person name="Zhang Y."/>
            <person name="Roberts G.P."/>
            <person name="Reslewic S."/>
            <person name="Schwartz D.C."/>
        </authorList>
    </citation>
    <scope>NUCLEOTIDE SEQUENCE [LARGE SCALE GENOMIC DNA]</scope>
    <source>
        <strain evidence="4">ATCC 11170 / ATH 1.1.1 / DSM 467 / LMG 4362 / NCIMB 8255 / S1</strain>
    </source>
</reference>
<gene>
    <name evidence="3" type="ordered locus">Rru_A0912</name>
</gene>
<comment type="subcellular location">
    <subcellularLocation>
        <location evidence="1">Bacterial microcompartment</location>
    </subcellularLocation>
</comment>
<dbReference type="PhylomeDB" id="Q2RVY2"/>
<dbReference type="HOGENOM" id="CLU_148498_2_2_5"/>
<dbReference type="eggNOG" id="COG4576">
    <property type="taxonomic scope" value="Bacteria"/>
</dbReference>
<dbReference type="InterPro" id="IPR036677">
    <property type="entry name" value="EutN_CcmL_sf"/>
</dbReference>
<dbReference type="SMR" id="Q2RVY2"/>
<dbReference type="Gene3D" id="2.40.50.220">
    <property type="entry name" value="EutN/Ccml"/>
    <property type="match status" value="1"/>
</dbReference>
<keyword evidence="4" id="KW-1185">Reference proteome</keyword>
<accession>Q2RVY2</accession>
<dbReference type="PANTHER" id="PTHR36539">
    <property type="entry name" value="ETHANOLAMINE UTILIZATION PROTEIN EUTN"/>
    <property type="match status" value="1"/>
</dbReference>
<sequence length="89" mass="9043">MYLGKVIGTVVSTSKNESLSGTKLLVVARLTEKLIPDGSTQVVVDTVGAGNGEIVIVSCGSSARQSTGKDHSVIDAAVVGIVDTVETVN</sequence>
<dbReference type="GO" id="GO:0031469">
    <property type="term" value="C:bacterial microcompartment"/>
    <property type="evidence" value="ECO:0007669"/>
    <property type="project" value="UniProtKB-SubCell"/>
</dbReference>
<dbReference type="SUPFAM" id="SSF159133">
    <property type="entry name" value="EutN/CcmL-like"/>
    <property type="match status" value="1"/>
</dbReference>
<keyword evidence="2" id="KW-1283">Bacterial microcompartment</keyword>
<dbReference type="Pfam" id="PF03319">
    <property type="entry name" value="EutN_CcmL"/>
    <property type="match status" value="1"/>
</dbReference>
<dbReference type="AlphaFoldDB" id="Q2RVY2"/>
<dbReference type="KEGG" id="rru:Rru_A0912"/>
<name>Q2RVY2_RHORT</name>
<evidence type="ECO:0000256" key="1">
    <source>
        <dbReference type="ARBA" id="ARBA00024322"/>
    </source>
</evidence>
<dbReference type="InterPro" id="IPR004992">
    <property type="entry name" value="EutN_CcmL"/>
</dbReference>
<dbReference type="PROSITE" id="PS51932">
    <property type="entry name" value="BMV"/>
    <property type="match status" value="1"/>
</dbReference>
<dbReference type="RefSeq" id="WP_011388667.1">
    <property type="nucleotide sequence ID" value="NC_007643.1"/>
</dbReference>
<organism evidence="3 4">
    <name type="scientific">Rhodospirillum rubrum (strain ATCC 11170 / ATH 1.1.1 / DSM 467 / LMG 4362 / NCIMB 8255 / S1)</name>
    <dbReference type="NCBI Taxonomy" id="269796"/>
    <lineage>
        <taxon>Bacteria</taxon>
        <taxon>Pseudomonadati</taxon>
        <taxon>Pseudomonadota</taxon>
        <taxon>Alphaproteobacteria</taxon>
        <taxon>Rhodospirillales</taxon>
        <taxon>Rhodospirillaceae</taxon>
        <taxon>Rhodospirillum</taxon>
    </lineage>
</organism>
<dbReference type="EnsemblBacteria" id="ABC21713">
    <property type="protein sequence ID" value="ABC21713"/>
    <property type="gene ID" value="Rru_A0912"/>
</dbReference>